<keyword evidence="8" id="KW-1278">Translocase</keyword>
<dbReference type="NCBIfam" id="NF004320">
    <property type="entry name" value="PRK05715.1-2"/>
    <property type="match status" value="1"/>
</dbReference>
<dbReference type="InterPro" id="IPR039428">
    <property type="entry name" value="NUOK/Mnh_C1-like"/>
</dbReference>
<reference evidence="9 10" key="1">
    <citation type="submission" date="2016-10" db="EMBL/GenBank/DDBJ databases">
        <authorList>
            <person name="de Groot N.N."/>
        </authorList>
    </citation>
    <scope>NUCLEOTIDE SEQUENCE [LARGE SCALE GENOMIC DNA]</scope>
    <source>
        <strain evidence="9 10">DSM 17813</strain>
    </source>
</reference>
<dbReference type="SUPFAM" id="SSF161111">
    <property type="entry name" value="Cation efflux protein transmembrane domain-like"/>
    <property type="match status" value="1"/>
</dbReference>
<dbReference type="InterPro" id="IPR027469">
    <property type="entry name" value="Cation_efflux_TMD_sf"/>
</dbReference>
<keyword evidence="7 8" id="KW-0472">Membrane</keyword>
<proteinExistence type="inferred from homology"/>
<keyword evidence="8" id="KW-0520">NAD</keyword>
<dbReference type="GO" id="GO:0005886">
    <property type="term" value="C:plasma membrane"/>
    <property type="evidence" value="ECO:0007669"/>
    <property type="project" value="UniProtKB-SubCell"/>
</dbReference>
<dbReference type="GO" id="GO:0050136">
    <property type="term" value="F:NADH dehydrogenase (quinone) (non-electrogenic) activity"/>
    <property type="evidence" value="ECO:0007669"/>
    <property type="project" value="UniProtKB-UniRule"/>
</dbReference>
<feature type="transmembrane region" description="Helical" evidence="8">
    <location>
        <begin position="6"/>
        <end position="24"/>
    </location>
</feature>
<protein>
    <recommendedName>
        <fullName evidence="8">NADH-quinone oxidoreductase subunit K</fullName>
        <ecNumber evidence="8">7.1.1.-</ecNumber>
    </recommendedName>
    <alternativeName>
        <fullName evidence="8">NADH dehydrogenase I subunit K</fullName>
    </alternativeName>
    <alternativeName>
        <fullName evidence="8">NDH-1 subunit K</fullName>
    </alternativeName>
</protein>
<dbReference type="PANTHER" id="PTHR11434">
    <property type="entry name" value="NADH-UBIQUINONE OXIDOREDUCTASE SUBUNIT ND4L"/>
    <property type="match status" value="1"/>
</dbReference>
<feature type="transmembrane region" description="Helical" evidence="8">
    <location>
        <begin position="31"/>
        <end position="52"/>
    </location>
</feature>
<dbReference type="GO" id="GO:0048038">
    <property type="term" value="F:quinone binding"/>
    <property type="evidence" value="ECO:0007669"/>
    <property type="project" value="UniProtKB-KW"/>
</dbReference>
<comment type="catalytic activity">
    <reaction evidence="8">
        <text>a quinone + NADH + 5 H(+)(in) = a quinol + NAD(+) + 4 H(+)(out)</text>
        <dbReference type="Rhea" id="RHEA:57888"/>
        <dbReference type="ChEBI" id="CHEBI:15378"/>
        <dbReference type="ChEBI" id="CHEBI:24646"/>
        <dbReference type="ChEBI" id="CHEBI:57540"/>
        <dbReference type="ChEBI" id="CHEBI:57945"/>
        <dbReference type="ChEBI" id="CHEBI:132124"/>
    </reaction>
</comment>
<evidence type="ECO:0000313" key="10">
    <source>
        <dbReference type="Proteomes" id="UP000182146"/>
    </source>
</evidence>
<evidence type="ECO:0000256" key="6">
    <source>
        <dbReference type="ARBA" id="ARBA00022989"/>
    </source>
</evidence>
<evidence type="ECO:0000256" key="2">
    <source>
        <dbReference type="ARBA" id="ARBA00010519"/>
    </source>
</evidence>
<dbReference type="AlphaFoldDB" id="A0A1G9TBF9"/>
<dbReference type="PANTHER" id="PTHR11434:SF16">
    <property type="entry name" value="NADH-UBIQUINONE OXIDOREDUCTASE CHAIN 4L"/>
    <property type="match status" value="1"/>
</dbReference>
<keyword evidence="8" id="KW-0874">Quinone</keyword>
<evidence type="ECO:0000256" key="3">
    <source>
        <dbReference type="ARBA" id="ARBA00022448"/>
    </source>
</evidence>
<keyword evidence="3 8" id="KW-0813">Transport</keyword>
<accession>A0A1G9TBF9</accession>
<dbReference type="EC" id="7.1.1.-" evidence="8"/>
<dbReference type="EMBL" id="FNGU01000006">
    <property type="protein sequence ID" value="SDM45006.1"/>
    <property type="molecule type" value="Genomic_DNA"/>
</dbReference>
<name>A0A1G9TBF9_9BACT</name>
<organism evidence="9 10">
    <name type="scientific">Geoalkalibacter ferrihydriticus</name>
    <dbReference type="NCBI Taxonomy" id="392333"/>
    <lineage>
        <taxon>Bacteria</taxon>
        <taxon>Pseudomonadati</taxon>
        <taxon>Thermodesulfobacteriota</taxon>
        <taxon>Desulfuromonadia</taxon>
        <taxon>Desulfuromonadales</taxon>
        <taxon>Geoalkalibacteraceae</taxon>
        <taxon>Geoalkalibacter</taxon>
    </lineage>
</organism>
<gene>
    <name evidence="8" type="primary">nuoK</name>
    <name evidence="9" type="ORF">SAMN05660860_02550</name>
</gene>
<keyword evidence="8" id="KW-0830">Ubiquinone</keyword>
<keyword evidence="5 8" id="KW-0812">Transmembrane</keyword>
<dbReference type="STRING" id="392333.SAMN05660860_02550"/>
<keyword evidence="8" id="KW-1003">Cell membrane</keyword>
<keyword evidence="4" id="KW-0997">Cell inner membrane</keyword>
<comment type="similarity">
    <text evidence="2 8">Belongs to the complex I subunit 4L family.</text>
</comment>
<sequence length="105" mass="11339">MMPSDNLTTYLVIGAFLLFVGLYGMIRHRSLIGMLISVELMLAGAGVNFMAFNRFTAPDPAVGQAFTLFVMGIAAAEAAIVISLVIAIHRRFHSVDPQAIDDLRG</sequence>
<dbReference type="RefSeq" id="WP_082048067.1">
    <property type="nucleotide sequence ID" value="NZ_FNGU01000006.1"/>
</dbReference>
<evidence type="ECO:0000256" key="4">
    <source>
        <dbReference type="ARBA" id="ARBA00022519"/>
    </source>
</evidence>
<evidence type="ECO:0000256" key="8">
    <source>
        <dbReference type="HAMAP-Rule" id="MF_01456"/>
    </source>
</evidence>
<evidence type="ECO:0000256" key="1">
    <source>
        <dbReference type="ARBA" id="ARBA00004141"/>
    </source>
</evidence>
<comment type="subunit">
    <text evidence="8">NDH-1 is composed of 14 different subunits. Subunits NuoA, H, J, K, L, M, N constitute the membrane sector of the complex.</text>
</comment>
<keyword evidence="6 8" id="KW-1133">Transmembrane helix</keyword>
<dbReference type="OrthoDB" id="9810120at2"/>
<dbReference type="HAMAP" id="MF_01456">
    <property type="entry name" value="NDH1_NuoK"/>
    <property type="match status" value="1"/>
</dbReference>
<dbReference type="InterPro" id="IPR001133">
    <property type="entry name" value="NADH_UbQ_OxRdtase_chain4L/K"/>
</dbReference>
<evidence type="ECO:0000256" key="7">
    <source>
        <dbReference type="ARBA" id="ARBA00023136"/>
    </source>
</evidence>
<dbReference type="Pfam" id="PF00420">
    <property type="entry name" value="Oxidored_q2"/>
    <property type="match status" value="1"/>
</dbReference>
<dbReference type="GO" id="GO:0042773">
    <property type="term" value="P:ATP synthesis coupled electron transport"/>
    <property type="evidence" value="ECO:0007669"/>
    <property type="project" value="InterPro"/>
</dbReference>
<dbReference type="Gene3D" id="1.10.287.3510">
    <property type="match status" value="1"/>
</dbReference>
<comment type="subcellular location">
    <subcellularLocation>
        <location evidence="8">Cell membrane</location>
        <topology evidence="8">Multi-pass membrane protein</topology>
    </subcellularLocation>
    <subcellularLocation>
        <location evidence="1">Membrane</location>
        <topology evidence="1">Multi-pass membrane protein</topology>
    </subcellularLocation>
</comment>
<dbReference type="Proteomes" id="UP000182146">
    <property type="component" value="Unassembled WGS sequence"/>
</dbReference>
<feature type="transmembrane region" description="Helical" evidence="8">
    <location>
        <begin position="64"/>
        <end position="88"/>
    </location>
</feature>
<comment type="function">
    <text evidence="8">NDH-1 shuttles electrons from NADH, via FMN and iron-sulfur (Fe-S) centers, to quinones in the respiratory chain. The immediate electron acceptor for the enzyme in this species is believed to be ubiquinone. Couples the redox reaction to proton translocation (for every two electrons transferred, four hydrogen ions are translocated across the cytoplasmic membrane), and thus conserves the redox energy in a proton gradient.</text>
</comment>
<evidence type="ECO:0000313" key="9">
    <source>
        <dbReference type="EMBL" id="SDM45006.1"/>
    </source>
</evidence>
<dbReference type="GO" id="GO:0030964">
    <property type="term" value="C:NADH dehydrogenase complex"/>
    <property type="evidence" value="ECO:0007669"/>
    <property type="project" value="TreeGrafter"/>
</dbReference>
<evidence type="ECO:0000256" key="5">
    <source>
        <dbReference type="ARBA" id="ARBA00022692"/>
    </source>
</evidence>